<accession>A0A0E9S6G0</accession>
<protein>
    <submittedName>
        <fullName evidence="1">Uncharacterized protein</fullName>
    </submittedName>
</protein>
<organism evidence="1">
    <name type="scientific">Anguilla anguilla</name>
    <name type="common">European freshwater eel</name>
    <name type="synonym">Muraena anguilla</name>
    <dbReference type="NCBI Taxonomy" id="7936"/>
    <lineage>
        <taxon>Eukaryota</taxon>
        <taxon>Metazoa</taxon>
        <taxon>Chordata</taxon>
        <taxon>Craniata</taxon>
        <taxon>Vertebrata</taxon>
        <taxon>Euteleostomi</taxon>
        <taxon>Actinopterygii</taxon>
        <taxon>Neopterygii</taxon>
        <taxon>Teleostei</taxon>
        <taxon>Anguilliformes</taxon>
        <taxon>Anguillidae</taxon>
        <taxon>Anguilla</taxon>
    </lineage>
</organism>
<sequence>MIFKLSNKQFLESII</sequence>
<reference evidence="1" key="2">
    <citation type="journal article" date="2015" name="Fish Shellfish Immunol.">
        <title>Early steps in the European eel (Anguilla anguilla)-Vibrio vulnificus interaction in the gills: Role of the RtxA13 toxin.</title>
        <authorList>
            <person name="Callol A."/>
            <person name="Pajuelo D."/>
            <person name="Ebbesson L."/>
            <person name="Teles M."/>
            <person name="MacKenzie S."/>
            <person name="Amaro C."/>
        </authorList>
    </citation>
    <scope>NUCLEOTIDE SEQUENCE</scope>
</reference>
<name>A0A0E9S6G0_ANGAN</name>
<dbReference type="EMBL" id="GBXM01071716">
    <property type="protein sequence ID" value="JAH36861.1"/>
    <property type="molecule type" value="Transcribed_RNA"/>
</dbReference>
<reference evidence="1" key="1">
    <citation type="submission" date="2014-11" db="EMBL/GenBank/DDBJ databases">
        <authorList>
            <person name="Amaro Gonzalez C."/>
        </authorList>
    </citation>
    <scope>NUCLEOTIDE SEQUENCE</scope>
</reference>
<proteinExistence type="predicted"/>
<evidence type="ECO:0000313" key="1">
    <source>
        <dbReference type="EMBL" id="JAH36861.1"/>
    </source>
</evidence>